<dbReference type="RefSeq" id="WP_260652825.1">
    <property type="nucleotide sequence ID" value="NZ_CP104275.1"/>
</dbReference>
<dbReference type="Pfam" id="PF12804">
    <property type="entry name" value="NTP_transf_3"/>
    <property type="match status" value="1"/>
</dbReference>
<keyword evidence="1 3" id="KW-0808">Transferase</keyword>
<dbReference type="InterPro" id="IPR029044">
    <property type="entry name" value="Nucleotide-diphossugar_trans"/>
</dbReference>
<accession>A0ABY5YTN0</accession>
<dbReference type="EMBL" id="CP104275">
    <property type="protein sequence ID" value="UWX97649.1"/>
    <property type="molecule type" value="Genomic_DNA"/>
</dbReference>
<dbReference type="InterPro" id="IPR025877">
    <property type="entry name" value="MobA-like_NTP_Trfase"/>
</dbReference>
<evidence type="ECO:0000313" key="4">
    <source>
        <dbReference type="Proteomes" id="UP001059859"/>
    </source>
</evidence>
<dbReference type="Gene3D" id="3.90.550.10">
    <property type="entry name" value="Spore Coat Polysaccharide Biosynthesis Protein SpsA, Chain A"/>
    <property type="match status" value="1"/>
</dbReference>
<proteinExistence type="predicted"/>
<dbReference type="PANTHER" id="PTHR19136:SF81">
    <property type="entry name" value="MOLYBDENUM COFACTOR GUANYLYLTRANSFERASE"/>
    <property type="match status" value="1"/>
</dbReference>
<name>A0ABY5YTN0_9MICC</name>
<evidence type="ECO:0000256" key="1">
    <source>
        <dbReference type="ARBA" id="ARBA00022679"/>
    </source>
</evidence>
<organism evidence="3 4">
    <name type="scientific">Arthrobacter zhaoxinii</name>
    <dbReference type="NCBI Taxonomy" id="2964616"/>
    <lineage>
        <taxon>Bacteria</taxon>
        <taxon>Bacillati</taxon>
        <taxon>Actinomycetota</taxon>
        <taxon>Actinomycetes</taxon>
        <taxon>Micrococcales</taxon>
        <taxon>Micrococcaceae</taxon>
        <taxon>Arthrobacter</taxon>
    </lineage>
</organism>
<dbReference type="PANTHER" id="PTHR19136">
    <property type="entry name" value="MOLYBDENUM COFACTOR GUANYLYLTRANSFERASE"/>
    <property type="match status" value="1"/>
</dbReference>
<sequence>MSATPRYDAIILAGGRSTRLGGTPKALLLADGRTLLETTLAAIPDARHIAVAGPPELAARLEAAPTEGTRRTPVLVREEPAYAGPAAAVGAAVTALAALERDTGTPRGSSAGDGGAGSPADSCPWTLVLACDMPQIAAAVQVLLAASASAPDESLLAVDSTGNRQPLAALYRTPDLRAAVASVASEGLANKPMKALLARVQWRGVDVPPGSTADVDTWTDAQSLGVSAGDVP</sequence>
<dbReference type="GO" id="GO:0016740">
    <property type="term" value="F:transferase activity"/>
    <property type="evidence" value="ECO:0007669"/>
    <property type="project" value="UniProtKB-KW"/>
</dbReference>
<dbReference type="SUPFAM" id="SSF53448">
    <property type="entry name" value="Nucleotide-diphospho-sugar transferases"/>
    <property type="match status" value="1"/>
</dbReference>
<reference evidence="3" key="1">
    <citation type="submission" date="2022-09" db="EMBL/GenBank/DDBJ databases">
        <title>Novel species in genus Arthrobacter.</title>
        <authorList>
            <person name="Liu Y."/>
        </authorList>
    </citation>
    <scope>NUCLEOTIDE SEQUENCE</scope>
    <source>
        <strain evidence="3">Zg-Y815</strain>
    </source>
</reference>
<feature type="domain" description="MobA-like NTP transferase" evidence="2">
    <location>
        <begin position="9"/>
        <end position="187"/>
    </location>
</feature>
<dbReference type="Proteomes" id="UP001059859">
    <property type="component" value="Chromosome"/>
</dbReference>
<gene>
    <name evidence="3" type="ORF">N2K95_02895</name>
</gene>
<keyword evidence="4" id="KW-1185">Reference proteome</keyword>
<protein>
    <submittedName>
        <fullName evidence="3">NTP transferase domain-containing protein</fullName>
    </submittedName>
</protein>
<evidence type="ECO:0000313" key="3">
    <source>
        <dbReference type="EMBL" id="UWX97649.1"/>
    </source>
</evidence>
<evidence type="ECO:0000259" key="2">
    <source>
        <dbReference type="Pfam" id="PF12804"/>
    </source>
</evidence>